<reference evidence="2 3" key="1">
    <citation type="journal article" date="2010" name="J. Bacteriol.">
        <title>Genome sequences of Pelagibaca bermudensis HTCC2601T and Maritimibacter alkaliphilus HTCC2654T, the type strains of two marine Roseobacter genera.</title>
        <authorList>
            <person name="Thrash J.C."/>
            <person name="Cho J.C."/>
            <person name="Ferriera S."/>
            <person name="Johnson J."/>
            <person name="Vergin K.L."/>
            <person name="Giovannoni S.J."/>
        </authorList>
    </citation>
    <scope>NUCLEOTIDE SEQUENCE [LARGE SCALE GENOMIC DNA]</scope>
    <source>
        <strain evidence="2 3">HTCC2654</strain>
    </source>
</reference>
<evidence type="ECO:0008006" key="4">
    <source>
        <dbReference type="Google" id="ProtNLM"/>
    </source>
</evidence>
<dbReference type="Proteomes" id="UP000002931">
    <property type="component" value="Unassembled WGS sequence"/>
</dbReference>
<name>A3VBW0_9RHOB</name>
<evidence type="ECO:0000313" key="3">
    <source>
        <dbReference type="Proteomes" id="UP000002931"/>
    </source>
</evidence>
<dbReference type="InterPro" id="IPR025644">
    <property type="entry name" value="DUF4344"/>
</dbReference>
<dbReference type="Pfam" id="PF14247">
    <property type="entry name" value="DUF4344"/>
    <property type="match status" value="2"/>
</dbReference>
<feature type="signal peptide" evidence="1">
    <location>
        <begin position="1"/>
        <end position="18"/>
    </location>
</feature>
<gene>
    <name evidence="2" type="ORF">RB2654_17276</name>
</gene>
<organism evidence="2 3">
    <name type="scientific">Maritimibacter alkaliphilus HTCC2654</name>
    <dbReference type="NCBI Taxonomy" id="314271"/>
    <lineage>
        <taxon>Bacteria</taxon>
        <taxon>Pseudomonadati</taxon>
        <taxon>Pseudomonadota</taxon>
        <taxon>Alphaproteobacteria</taxon>
        <taxon>Rhodobacterales</taxon>
        <taxon>Roseobacteraceae</taxon>
        <taxon>Maritimibacter</taxon>
    </lineage>
</organism>
<proteinExistence type="predicted"/>
<dbReference type="STRING" id="314271.RB2654_17276"/>
<protein>
    <recommendedName>
        <fullName evidence="4">Metallopeptidase</fullName>
    </recommendedName>
</protein>
<dbReference type="eggNOG" id="COG0607">
    <property type="taxonomic scope" value="Bacteria"/>
</dbReference>
<dbReference type="EMBL" id="AAMT01000002">
    <property type="protein sequence ID" value="EAQ14443.1"/>
    <property type="molecule type" value="Genomic_DNA"/>
</dbReference>
<feature type="chain" id="PRO_5002662102" description="Metallopeptidase" evidence="1">
    <location>
        <begin position="19"/>
        <end position="264"/>
    </location>
</feature>
<keyword evidence="1" id="KW-0732">Signal</keyword>
<dbReference type="AlphaFoldDB" id="A3VBW0"/>
<sequence>MRFAAAIALALSLSPAHAEGDKDFYTFAKPGGQTLQAAPARVDPVQLYVEANVTETLYHELAHALIGLLDLPIYGPEEFAADTFAVVLMNRLHDDVTVQRMAGDVARNYWLFAEGAGKHRDDLSLWDVHGPDLQRYYNFACLMYGVDTDMRADLVDLFDLPEARARTCDEEYALAETSWNAVLDGLVTDAPGQTIRLDWVMNEDDHLTRFVRSEVARLNAEMVLPETLNISVIPCGEANAFYDPGLLEIQICTEFGEELANMAR</sequence>
<comment type="caution">
    <text evidence="2">The sequence shown here is derived from an EMBL/GenBank/DDBJ whole genome shotgun (WGS) entry which is preliminary data.</text>
</comment>
<evidence type="ECO:0000256" key="1">
    <source>
        <dbReference type="SAM" id="SignalP"/>
    </source>
</evidence>
<accession>A3VBW0</accession>
<dbReference type="OrthoDB" id="935695at2"/>
<evidence type="ECO:0000313" key="2">
    <source>
        <dbReference type="EMBL" id="EAQ14443.1"/>
    </source>
</evidence>
<keyword evidence="3" id="KW-1185">Reference proteome</keyword>
<dbReference type="HOGENOM" id="CLU_082114_1_0_5"/>